<evidence type="ECO:0000313" key="2">
    <source>
        <dbReference type="EMBL" id="MBM7618675.1"/>
    </source>
</evidence>
<gene>
    <name evidence="2" type="ORF">JOC95_000517</name>
</gene>
<evidence type="ECO:0000259" key="1">
    <source>
        <dbReference type="PROSITE" id="PS51186"/>
    </source>
</evidence>
<dbReference type="Proteomes" id="UP000737402">
    <property type="component" value="Unassembled WGS sequence"/>
</dbReference>
<proteinExistence type="predicted"/>
<dbReference type="Pfam" id="PF00583">
    <property type="entry name" value="Acetyltransf_1"/>
    <property type="match status" value="1"/>
</dbReference>
<dbReference type="CDD" id="cd04301">
    <property type="entry name" value="NAT_SF"/>
    <property type="match status" value="1"/>
</dbReference>
<organism evidence="2 3">
    <name type="scientific">Sutcliffiella tianshenii</name>
    <dbReference type="NCBI Taxonomy" id="1463404"/>
    <lineage>
        <taxon>Bacteria</taxon>
        <taxon>Bacillati</taxon>
        <taxon>Bacillota</taxon>
        <taxon>Bacilli</taxon>
        <taxon>Bacillales</taxon>
        <taxon>Bacillaceae</taxon>
        <taxon>Sutcliffiella</taxon>
    </lineage>
</organism>
<dbReference type="InterPro" id="IPR016181">
    <property type="entry name" value="Acyl_CoA_acyltransferase"/>
</dbReference>
<dbReference type="PROSITE" id="PS51186">
    <property type="entry name" value="GNAT"/>
    <property type="match status" value="1"/>
</dbReference>
<sequence>MELIKTLEVQRAVAGDGPAILKILKDRATLLKEKGSTQWNFLLTDEEDEEIKEYVVKGFFFKVMDGNDIVATFLLSPSQNEWDIHLWGQEESKPSTVYLHKLAVAPDKRGGKIGDFVMKWIKEYAARQRIETVRLDCVASDFLRNFYESHGYILYKDTQGQLLYEWKRNHHTLA</sequence>
<dbReference type="SUPFAM" id="SSF55729">
    <property type="entry name" value="Acyl-CoA N-acyltransferases (Nat)"/>
    <property type="match status" value="1"/>
</dbReference>
<protein>
    <submittedName>
        <fullName evidence="2">GNAT superfamily N-acetyltransferase</fullName>
    </submittedName>
</protein>
<dbReference type="EMBL" id="JAFBED010000001">
    <property type="protein sequence ID" value="MBM7618675.1"/>
    <property type="molecule type" value="Genomic_DNA"/>
</dbReference>
<dbReference type="InterPro" id="IPR000182">
    <property type="entry name" value="GNAT_dom"/>
</dbReference>
<keyword evidence="3" id="KW-1185">Reference proteome</keyword>
<comment type="caution">
    <text evidence="2">The sequence shown here is derived from an EMBL/GenBank/DDBJ whole genome shotgun (WGS) entry which is preliminary data.</text>
</comment>
<accession>A0ABS2NVJ2</accession>
<feature type="domain" description="N-acetyltransferase" evidence="1">
    <location>
        <begin position="7"/>
        <end position="174"/>
    </location>
</feature>
<name>A0ABS2NVJ2_9BACI</name>
<evidence type="ECO:0000313" key="3">
    <source>
        <dbReference type="Proteomes" id="UP000737402"/>
    </source>
</evidence>
<dbReference type="Gene3D" id="3.40.630.30">
    <property type="match status" value="1"/>
</dbReference>
<dbReference type="RefSeq" id="WP_204413072.1">
    <property type="nucleotide sequence ID" value="NZ_JAFBED010000001.1"/>
</dbReference>
<reference evidence="2 3" key="1">
    <citation type="submission" date="2021-01" db="EMBL/GenBank/DDBJ databases">
        <title>Genomic Encyclopedia of Type Strains, Phase IV (KMG-IV): sequencing the most valuable type-strain genomes for metagenomic binning, comparative biology and taxonomic classification.</title>
        <authorList>
            <person name="Goeker M."/>
        </authorList>
    </citation>
    <scope>NUCLEOTIDE SEQUENCE [LARGE SCALE GENOMIC DNA]</scope>
    <source>
        <strain evidence="2 3">DSM 25879</strain>
    </source>
</reference>